<evidence type="ECO:0000259" key="2">
    <source>
        <dbReference type="Pfam" id="PF13456"/>
    </source>
</evidence>
<dbReference type="InterPro" id="IPR044730">
    <property type="entry name" value="RNase_H-like_dom_plant"/>
</dbReference>
<dbReference type="Pfam" id="PF13456">
    <property type="entry name" value="RVT_3"/>
    <property type="match status" value="1"/>
</dbReference>
<dbReference type="InterPro" id="IPR012337">
    <property type="entry name" value="RNaseH-like_sf"/>
</dbReference>
<dbReference type="PANTHER" id="PTHR47723">
    <property type="entry name" value="OS05G0353850 PROTEIN"/>
    <property type="match status" value="1"/>
</dbReference>
<sequence>MVLYETHFLMPLSSLSCTVLHLLVSKFCFNGELTSTFRAQRGITPRPLLIIDTAIKEWSSARISTQNQNNYCLNLLAWKKPPQATMKLNIDGSRNGQNGKIAAGGVLRNSQGHWISGFPSQSCNDLHPLGSLLACCKKLIQTFTSISIVHIYRECNMVADALAKNGINHDHGAIFLDNPPYYASHAYSDDLEDTIHTRRFLIAILASFWSFAFVFLFVRPF</sequence>
<keyword evidence="1" id="KW-0472">Membrane</keyword>
<proteinExistence type="predicted"/>
<dbReference type="AlphaFoldDB" id="A0AAW1WXY3"/>
<dbReference type="InterPro" id="IPR036397">
    <property type="entry name" value="RNaseH_sf"/>
</dbReference>
<dbReference type="EMBL" id="JBEDUW010000005">
    <property type="protein sequence ID" value="KAK9929512.1"/>
    <property type="molecule type" value="Genomic_DNA"/>
</dbReference>
<dbReference type="InterPro" id="IPR002156">
    <property type="entry name" value="RNaseH_domain"/>
</dbReference>
<dbReference type="SUPFAM" id="SSF53098">
    <property type="entry name" value="Ribonuclease H-like"/>
    <property type="match status" value="1"/>
</dbReference>
<dbReference type="CDD" id="cd06222">
    <property type="entry name" value="RNase_H_like"/>
    <property type="match status" value="1"/>
</dbReference>
<evidence type="ECO:0000256" key="1">
    <source>
        <dbReference type="SAM" id="Phobius"/>
    </source>
</evidence>
<name>A0AAW1WXY3_RUBAR</name>
<dbReference type="GO" id="GO:0004523">
    <property type="term" value="F:RNA-DNA hybrid ribonuclease activity"/>
    <property type="evidence" value="ECO:0007669"/>
    <property type="project" value="InterPro"/>
</dbReference>
<keyword evidence="1" id="KW-1133">Transmembrane helix</keyword>
<keyword evidence="4" id="KW-1185">Reference proteome</keyword>
<keyword evidence="1" id="KW-0812">Transmembrane</keyword>
<gene>
    <name evidence="3" type="ORF">M0R45_026608</name>
</gene>
<dbReference type="GO" id="GO:0003676">
    <property type="term" value="F:nucleic acid binding"/>
    <property type="evidence" value="ECO:0007669"/>
    <property type="project" value="InterPro"/>
</dbReference>
<organism evidence="3 4">
    <name type="scientific">Rubus argutus</name>
    <name type="common">Southern blackberry</name>
    <dbReference type="NCBI Taxonomy" id="59490"/>
    <lineage>
        <taxon>Eukaryota</taxon>
        <taxon>Viridiplantae</taxon>
        <taxon>Streptophyta</taxon>
        <taxon>Embryophyta</taxon>
        <taxon>Tracheophyta</taxon>
        <taxon>Spermatophyta</taxon>
        <taxon>Magnoliopsida</taxon>
        <taxon>eudicotyledons</taxon>
        <taxon>Gunneridae</taxon>
        <taxon>Pentapetalae</taxon>
        <taxon>rosids</taxon>
        <taxon>fabids</taxon>
        <taxon>Rosales</taxon>
        <taxon>Rosaceae</taxon>
        <taxon>Rosoideae</taxon>
        <taxon>Rosoideae incertae sedis</taxon>
        <taxon>Rubus</taxon>
    </lineage>
</organism>
<dbReference type="Gene3D" id="3.30.420.10">
    <property type="entry name" value="Ribonuclease H-like superfamily/Ribonuclease H"/>
    <property type="match status" value="1"/>
</dbReference>
<evidence type="ECO:0000313" key="4">
    <source>
        <dbReference type="Proteomes" id="UP001457282"/>
    </source>
</evidence>
<dbReference type="InterPro" id="IPR053151">
    <property type="entry name" value="RNase_H-like"/>
</dbReference>
<feature type="transmembrane region" description="Helical" evidence="1">
    <location>
        <begin position="200"/>
        <end position="218"/>
    </location>
</feature>
<feature type="domain" description="RNase H type-1" evidence="2">
    <location>
        <begin position="128"/>
        <end position="165"/>
    </location>
</feature>
<comment type="caution">
    <text evidence="3">The sequence shown here is derived from an EMBL/GenBank/DDBJ whole genome shotgun (WGS) entry which is preliminary data.</text>
</comment>
<dbReference type="PANTHER" id="PTHR47723:SF19">
    <property type="entry name" value="POLYNUCLEOTIDYL TRANSFERASE, RIBONUCLEASE H-LIKE SUPERFAMILY PROTEIN"/>
    <property type="match status" value="1"/>
</dbReference>
<evidence type="ECO:0000313" key="3">
    <source>
        <dbReference type="EMBL" id="KAK9929512.1"/>
    </source>
</evidence>
<protein>
    <recommendedName>
        <fullName evidence="2">RNase H type-1 domain-containing protein</fullName>
    </recommendedName>
</protein>
<reference evidence="3 4" key="1">
    <citation type="journal article" date="2023" name="G3 (Bethesda)">
        <title>A chromosome-length genome assembly and annotation of blackberry (Rubus argutus, cv. 'Hillquist').</title>
        <authorList>
            <person name="Bruna T."/>
            <person name="Aryal R."/>
            <person name="Dudchenko O."/>
            <person name="Sargent D.J."/>
            <person name="Mead D."/>
            <person name="Buti M."/>
            <person name="Cavallini A."/>
            <person name="Hytonen T."/>
            <person name="Andres J."/>
            <person name="Pham M."/>
            <person name="Weisz D."/>
            <person name="Mascagni F."/>
            <person name="Usai G."/>
            <person name="Natali L."/>
            <person name="Bassil N."/>
            <person name="Fernandez G.E."/>
            <person name="Lomsadze A."/>
            <person name="Armour M."/>
            <person name="Olukolu B."/>
            <person name="Poorten T."/>
            <person name="Britton C."/>
            <person name="Davik J."/>
            <person name="Ashrafi H."/>
            <person name="Aiden E.L."/>
            <person name="Borodovsky M."/>
            <person name="Worthington M."/>
        </authorList>
    </citation>
    <scope>NUCLEOTIDE SEQUENCE [LARGE SCALE GENOMIC DNA]</scope>
    <source>
        <strain evidence="3">PI 553951</strain>
    </source>
</reference>
<accession>A0AAW1WXY3</accession>
<dbReference type="Proteomes" id="UP001457282">
    <property type="component" value="Unassembled WGS sequence"/>
</dbReference>